<dbReference type="Pfam" id="PF00069">
    <property type="entry name" value="Pkinase"/>
    <property type="match status" value="1"/>
</dbReference>
<dbReference type="GO" id="GO:0005524">
    <property type="term" value="F:ATP binding"/>
    <property type="evidence" value="ECO:0007669"/>
    <property type="project" value="InterPro"/>
</dbReference>
<dbReference type="SUPFAM" id="SSF56112">
    <property type="entry name" value="Protein kinase-like (PK-like)"/>
    <property type="match status" value="1"/>
</dbReference>
<proteinExistence type="predicted"/>
<dbReference type="Gene3D" id="3.30.200.20">
    <property type="entry name" value="Phosphorylase Kinase, domain 1"/>
    <property type="match status" value="1"/>
</dbReference>
<dbReference type="GO" id="GO:0005737">
    <property type="term" value="C:cytoplasm"/>
    <property type="evidence" value="ECO:0007669"/>
    <property type="project" value="TreeGrafter"/>
</dbReference>
<dbReference type="AlphaFoldDB" id="A0A0N4UWX1"/>
<dbReference type="PRINTS" id="PR00109">
    <property type="entry name" value="TYRKINASE"/>
</dbReference>
<dbReference type="InterPro" id="IPR011009">
    <property type="entry name" value="Kinase-like_dom_sf"/>
</dbReference>
<dbReference type="InterPro" id="IPR051681">
    <property type="entry name" value="Ser/Thr_Kinases-Pseudokinases"/>
</dbReference>
<dbReference type="GO" id="GO:0004674">
    <property type="term" value="F:protein serine/threonine kinase activity"/>
    <property type="evidence" value="ECO:0007669"/>
    <property type="project" value="TreeGrafter"/>
</dbReference>
<dbReference type="WBParaSite" id="EVEC_0000200401-mRNA-1">
    <property type="protein sequence ID" value="EVEC_0000200401-mRNA-1"/>
    <property type="gene ID" value="EVEC_0000200401"/>
</dbReference>
<organism evidence="2">
    <name type="scientific">Enterobius vermicularis</name>
    <name type="common">Human pinworm</name>
    <dbReference type="NCBI Taxonomy" id="51028"/>
    <lineage>
        <taxon>Eukaryota</taxon>
        <taxon>Metazoa</taxon>
        <taxon>Ecdysozoa</taxon>
        <taxon>Nematoda</taxon>
        <taxon>Chromadorea</taxon>
        <taxon>Rhabditida</taxon>
        <taxon>Spirurina</taxon>
        <taxon>Oxyuridomorpha</taxon>
        <taxon>Oxyuroidea</taxon>
        <taxon>Oxyuridae</taxon>
        <taxon>Enterobius</taxon>
    </lineage>
</organism>
<dbReference type="PROSITE" id="PS00108">
    <property type="entry name" value="PROTEIN_KINASE_ST"/>
    <property type="match status" value="1"/>
</dbReference>
<dbReference type="PANTHER" id="PTHR44329:SF304">
    <property type="entry name" value="MITOGEN-ACTIVATED PROTEIN KINASE KINASE KINASE 13-LIKE ISOFORM X1"/>
    <property type="match status" value="1"/>
</dbReference>
<dbReference type="InterPro" id="IPR008271">
    <property type="entry name" value="Ser/Thr_kinase_AS"/>
</dbReference>
<feature type="domain" description="Protein kinase" evidence="1">
    <location>
        <begin position="60"/>
        <end position="302"/>
    </location>
</feature>
<name>A0A0N4UWX1_ENTVE</name>
<protein>
    <submittedName>
        <fullName evidence="2">Protein kinase domain-containing protein</fullName>
    </submittedName>
</protein>
<sequence length="459" mass="52539">LRLLKFIAETPNRFSLSIVTIVYNHLFSCFVPRGVGLQNSTNDSASTYLEDDWEIPFESISNLDWIAAGSQGAVFKGILNGEMIAVKKVKSKQETEIKHLLYLNHANVMKFYGVCTQSPCFCLLMEYCGKGQLFQLIQNGCKIGKEQLCEWSRQIADGMKYLHSKKIIHRDLKSPNILVNDQYVLKICDFGNSHIWDKQRSTVMSFCGTAAWMAPEIIKKEPCSEKVDIWSYGVVLWELLTTEAPYKDVDSMAIIYGVGSNKLSLPIPSMAPDGIKLLLKQCWSIKPANRPSFSQILTHVAVFKVNYSFMWQIMLCVTLAAVILEQKLQEKMRHVQDIRELYNKKMRRADKMCSELTTCLEQINIKEEVILTFNFFLFCCSLKFVNYKLLITSTSTNTSSLERSLEMAALHSDGLSDKERRVQAVKNTIMTHRRTASLNFAVIPESHEYTSSMRNKYRK</sequence>
<dbReference type="PROSITE" id="PS50011">
    <property type="entry name" value="PROTEIN_KINASE_DOM"/>
    <property type="match status" value="1"/>
</dbReference>
<dbReference type="Gene3D" id="1.10.510.10">
    <property type="entry name" value="Transferase(Phosphotransferase) domain 1"/>
    <property type="match status" value="1"/>
</dbReference>
<evidence type="ECO:0000259" key="1">
    <source>
        <dbReference type="PROSITE" id="PS50011"/>
    </source>
</evidence>
<dbReference type="GO" id="GO:0006950">
    <property type="term" value="P:response to stress"/>
    <property type="evidence" value="ECO:0007669"/>
    <property type="project" value="UniProtKB-ARBA"/>
</dbReference>
<dbReference type="InterPro" id="IPR001245">
    <property type="entry name" value="Ser-Thr/Tyr_kinase_cat_dom"/>
</dbReference>
<dbReference type="InterPro" id="IPR000719">
    <property type="entry name" value="Prot_kinase_dom"/>
</dbReference>
<accession>A0A0N4UWX1</accession>
<evidence type="ECO:0000313" key="2">
    <source>
        <dbReference type="WBParaSite" id="EVEC_0000200401-mRNA-1"/>
    </source>
</evidence>
<dbReference type="PANTHER" id="PTHR44329">
    <property type="entry name" value="SERINE/THREONINE-PROTEIN KINASE TNNI3K-RELATED"/>
    <property type="match status" value="1"/>
</dbReference>
<reference evidence="2" key="1">
    <citation type="submission" date="2016-04" db="UniProtKB">
        <authorList>
            <consortium name="WormBaseParasite"/>
        </authorList>
    </citation>
    <scope>IDENTIFICATION</scope>
</reference>
<dbReference type="SMART" id="SM00220">
    <property type="entry name" value="S_TKc"/>
    <property type="match status" value="1"/>
</dbReference>